<organism evidence="2 3">
    <name type="scientific">Dysgonomonas hofstadii</name>
    <dbReference type="NCBI Taxonomy" id="637886"/>
    <lineage>
        <taxon>Bacteria</taxon>
        <taxon>Pseudomonadati</taxon>
        <taxon>Bacteroidota</taxon>
        <taxon>Bacteroidia</taxon>
        <taxon>Bacteroidales</taxon>
        <taxon>Dysgonomonadaceae</taxon>
        <taxon>Dysgonomonas</taxon>
    </lineage>
</organism>
<reference evidence="2 3" key="1">
    <citation type="submission" date="2020-08" db="EMBL/GenBank/DDBJ databases">
        <title>Genomic Encyclopedia of Type Strains, Phase IV (KMG-IV): sequencing the most valuable type-strain genomes for metagenomic binning, comparative biology and taxonomic classification.</title>
        <authorList>
            <person name="Goeker M."/>
        </authorList>
    </citation>
    <scope>NUCLEOTIDE SEQUENCE [LARGE SCALE GENOMIC DNA]</scope>
    <source>
        <strain evidence="2 3">DSM 104969</strain>
    </source>
</reference>
<dbReference type="EMBL" id="JACIEP010000006">
    <property type="protein sequence ID" value="MBB4036253.1"/>
    <property type="molecule type" value="Genomic_DNA"/>
</dbReference>
<keyword evidence="3" id="KW-1185">Reference proteome</keyword>
<accession>A0A840CWP1</accession>
<feature type="signal peptide" evidence="1">
    <location>
        <begin position="1"/>
        <end position="24"/>
    </location>
</feature>
<evidence type="ECO:0000256" key="1">
    <source>
        <dbReference type="SAM" id="SignalP"/>
    </source>
</evidence>
<protein>
    <recommendedName>
        <fullName evidence="4">Lipocalin-like domain-containing protein</fullName>
    </recommendedName>
</protein>
<sequence length="144" mass="16522">MKNLHYVFLALLLSVGFISCSSSKQTHPANGLSNKSAIQGSWMIIEENGVPIDRKQIKHYTGKNFIWHTMDQSDIIRASCAGTYIIEGNNLYEIIEMTTPNYTEFKGTTAKIEITINNDTLFQNTVMSMYGRENRFTEKWVRMK</sequence>
<evidence type="ECO:0000313" key="3">
    <source>
        <dbReference type="Proteomes" id="UP000555103"/>
    </source>
</evidence>
<keyword evidence="1" id="KW-0732">Signal</keyword>
<evidence type="ECO:0008006" key="4">
    <source>
        <dbReference type="Google" id="ProtNLM"/>
    </source>
</evidence>
<evidence type="ECO:0000313" key="2">
    <source>
        <dbReference type="EMBL" id="MBB4036253.1"/>
    </source>
</evidence>
<dbReference type="PROSITE" id="PS51257">
    <property type="entry name" value="PROKAR_LIPOPROTEIN"/>
    <property type="match status" value="1"/>
</dbReference>
<proteinExistence type="predicted"/>
<dbReference type="RefSeq" id="WP_183307151.1">
    <property type="nucleotide sequence ID" value="NZ_JACIEP010000006.1"/>
</dbReference>
<gene>
    <name evidence="2" type="ORF">GGR21_002154</name>
</gene>
<name>A0A840CWP1_9BACT</name>
<dbReference type="AlphaFoldDB" id="A0A840CWP1"/>
<feature type="chain" id="PRO_5033060339" description="Lipocalin-like domain-containing protein" evidence="1">
    <location>
        <begin position="25"/>
        <end position="144"/>
    </location>
</feature>
<comment type="caution">
    <text evidence="2">The sequence shown here is derived from an EMBL/GenBank/DDBJ whole genome shotgun (WGS) entry which is preliminary data.</text>
</comment>
<dbReference type="Proteomes" id="UP000555103">
    <property type="component" value="Unassembled WGS sequence"/>
</dbReference>